<gene>
    <name evidence="3" type="ORF">UT17_C0004G0165</name>
</gene>
<dbReference type="STRING" id="1618572.UT17_C0004G0165"/>
<keyword evidence="3" id="KW-0808">Transferase</keyword>
<dbReference type="PANTHER" id="PTHR22916:SF3">
    <property type="entry name" value="UDP-GLCNAC:BETAGAL BETA-1,3-N-ACETYLGLUCOSAMINYLTRANSFERASE-LIKE PROTEIN 1"/>
    <property type="match status" value="1"/>
</dbReference>
<evidence type="ECO:0000313" key="4">
    <source>
        <dbReference type="Proteomes" id="UP000034774"/>
    </source>
</evidence>
<dbReference type="GO" id="GO:0016758">
    <property type="term" value="F:hexosyltransferase activity"/>
    <property type="evidence" value="ECO:0007669"/>
    <property type="project" value="UniProtKB-ARBA"/>
</dbReference>
<organism evidence="3 4">
    <name type="scientific">Candidatus Woesebacteria bacterium GW2011_GWB1_39_10</name>
    <dbReference type="NCBI Taxonomy" id="1618572"/>
    <lineage>
        <taxon>Bacteria</taxon>
        <taxon>Candidatus Woeseibacteriota</taxon>
    </lineage>
</organism>
<sequence>MNNPKISVLMPVYNGEKYLMTSIESILDQTFQDFEFIIVDDDSTDDSWKIINDYKKKDKRIVALQNKINLKTSKTLNVGLSKACGKYIVRMDVDDWSYPNRLQTQYDYMEARPKVGVSGGTIEVCDKNLQVLNVREYPQTDGDLRKIIFLYSPFAHPATIWNRELLVNLRGYNENIPLSQDAELYFRLGSISKFANIKDKLVKLRMHTDSSSSSRNIIQEKYAIYARIKGIFEYGYSARLVDWLYIILRIIVMFIVPAKMKFWLFNLLRRKK</sequence>
<dbReference type="Proteomes" id="UP000034774">
    <property type="component" value="Unassembled WGS sequence"/>
</dbReference>
<evidence type="ECO:0000259" key="2">
    <source>
        <dbReference type="Pfam" id="PF00535"/>
    </source>
</evidence>
<proteinExistence type="predicted"/>
<dbReference type="SUPFAM" id="SSF53448">
    <property type="entry name" value="Nucleotide-diphospho-sugar transferases"/>
    <property type="match status" value="1"/>
</dbReference>
<evidence type="ECO:0000313" key="3">
    <source>
        <dbReference type="EMBL" id="KKQ91817.1"/>
    </source>
</evidence>
<dbReference type="InterPro" id="IPR029044">
    <property type="entry name" value="Nucleotide-diphossugar_trans"/>
</dbReference>
<keyword evidence="1" id="KW-0812">Transmembrane</keyword>
<protein>
    <submittedName>
        <fullName evidence="3">Glycosyl transferase, family 2</fullName>
    </submittedName>
</protein>
<comment type="caution">
    <text evidence="3">The sequence shown here is derived from an EMBL/GenBank/DDBJ whole genome shotgun (WGS) entry which is preliminary data.</text>
</comment>
<dbReference type="InterPro" id="IPR001173">
    <property type="entry name" value="Glyco_trans_2-like"/>
</dbReference>
<keyword evidence="1" id="KW-1133">Transmembrane helix</keyword>
<dbReference type="Gene3D" id="3.90.550.10">
    <property type="entry name" value="Spore Coat Polysaccharide Biosynthesis Protein SpsA, Chain A"/>
    <property type="match status" value="1"/>
</dbReference>
<dbReference type="EMBL" id="LBVU01000004">
    <property type="protein sequence ID" value="KKQ91817.1"/>
    <property type="molecule type" value="Genomic_DNA"/>
</dbReference>
<evidence type="ECO:0000256" key="1">
    <source>
        <dbReference type="SAM" id="Phobius"/>
    </source>
</evidence>
<accession>A0A0G0LLA2</accession>
<dbReference type="Pfam" id="PF00535">
    <property type="entry name" value="Glycos_transf_2"/>
    <property type="match status" value="1"/>
</dbReference>
<feature type="domain" description="Glycosyltransferase 2-like" evidence="2">
    <location>
        <begin position="7"/>
        <end position="135"/>
    </location>
</feature>
<keyword evidence="1" id="KW-0472">Membrane</keyword>
<dbReference type="PANTHER" id="PTHR22916">
    <property type="entry name" value="GLYCOSYLTRANSFERASE"/>
    <property type="match status" value="1"/>
</dbReference>
<feature type="transmembrane region" description="Helical" evidence="1">
    <location>
        <begin position="243"/>
        <end position="264"/>
    </location>
</feature>
<name>A0A0G0LLA2_9BACT</name>
<dbReference type="AlphaFoldDB" id="A0A0G0LLA2"/>
<reference evidence="3 4" key="1">
    <citation type="journal article" date="2015" name="Nature">
        <title>rRNA introns, odd ribosomes, and small enigmatic genomes across a large radiation of phyla.</title>
        <authorList>
            <person name="Brown C.T."/>
            <person name="Hug L.A."/>
            <person name="Thomas B.C."/>
            <person name="Sharon I."/>
            <person name="Castelle C.J."/>
            <person name="Singh A."/>
            <person name="Wilkins M.J."/>
            <person name="Williams K.H."/>
            <person name="Banfield J.F."/>
        </authorList>
    </citation>
    <scope>NUCLEOTIDE SEQUENCE [LARGE SCALE GENOMIC DNA]</scope>
</reference>